<gene>
    <name evidence="2" type="ORF">H4W30_001390</name>
</gene>
<reference evidence="2 3" key="1">
    <citation type="submission" date="2020-10" db="EMBL/GenBank/DDBJ databases">
        <title>Sequencing the genomes of 1000 actinobacteria strains.</title>
        <authorList>
            <person name="Klenk H.-P."/>
        </authorList>
    </citation>
    <scope>NUCLEOTIDE SEQUENCE [LARGE SCALE GENOMIC DNA]</scope>
    <source>
        <strain evidence="2 3">DSM 46661</strain>
    </source>
</reference>
<keyword evidence="3" id="KW-1185">Reference proteome</keyword>
<evidence type="ECO:0000256" key="1">
    <source>
        <dbReference type="SAM" id="MobiDB-lite"/>
    </source>
</evidence>
<comment type="caution">
    <text evidence="2">The sequence shown here is derived from an EMBL/GenBank/DDBJ whole genome shotgun (WGS) entry which is preliminary data.</text>
</comment>
<feature type="region of interest" description="Disordered" evidence="1">
    <location>
        <begin position="22"/>
        <end position="55"/>
    </location>
</feature>
<dbReference type="RefSeq" id="WP_192742001.1">
    <property type="nucleotide sequence ID" value="NZ_CP102415.1"/>
</dbReference>
<evidence type="ECO:0000313" key="3">
    <source>
        <dbReference type="Proteomes" id="UP000656548"/>
    </source>
</evidence>
<protein>
    <submittedName>
        <fullName evidence="2">Uncharacterized protein</fullName>
    </submittedName>
</protein>
<evidence type="ECO:0000313" key="2">
    <source>
        <dbReference type="EMBL" id="MBE1574361.1"/>
    </source>
</evidence>
<accession>A0ABR9L2L1</accession>
<dbReference type="Proteomes" id="UP000656548">
    <property type="component" value="Unassembled WGS sequence"/>
</dbReference>
<proteinExistence type="predicted"/>
<name>A0ABR9L2L1_9PSEU</name>
<dbReference type="EMBL" id="JADBEJ010000001">
    <property type="protein sequence ID" value="MBE1574361.1"/>
    <property type="molecule type" value="Genomic_DNA"/>
</dbReference>
<organism evidence="2 3">
    <name type="scientific">Amycolatopsis roodepoortensis</name>
    <dbReference type="NCBI Taxonomy" id="700274"/>
    <lineage>
        <taxon>Bacteria</taxon>
        <taxon>Bacillati</taxon>
        <taxon>Actinomycetota</taxon>
        <taxon>Actinomycetes</taxon>
        <taxon>Pseudonocardiales</taxon>
        <taxon>Pseudonocardiaceae</taxon>
        <taxon>Amycolatopsis</taxon>
    </lineage>
</organism>
<sequence length="55" mass="5839">MLGLGCVAATLAIAVAIGTPSDEMYDRKPRSQNSVVEQEPFSGVNWDNVSDADRG</sequence>